<evidence type="ECO:0000313" key="2">
    <source>
        <dbReference type="EMBL" id="SFU26952.1"/>
    </source>
</evidence>
<proteinExistence type="predicted"/>
<sequence>MKKTAIILGVTGLTGGYVLSELLSDGRYEKIILFSRRTKGITHPKLVEHIIDVTELEKYKQLFKGDDVFCCIGTTQKKTPNKEVYQKVDYGIPVSAAELAAKCNAKAFIVISAMGANTKSNVFYNRLKGEMEAKVQEFSIPKIHIVRPALISGNREEFRLGEYIAKQFFKVLDLVMVGPLEKYKSIHPERIAKSMIWLANNNFSKTIVESDTLQKLGSD</sequence>
<dbReference type="Pfam" id="PF13460">
    <property type="entry name" value="NAD_binding_10"/>
    <property type="match status" value="1"/>
</dbReference>
<evidence type="ECO:0000313" key="3">
    <source>
        <dbReference type="Proteomes" id="UP000199138"/>
    </source>
</evidence>
<dbReference type="OrthoDB" id="9798632at2"/>
<organism evidence="2 3">
    <name type="scientific">Pustulibacterium marinum</name>
    <dbReference type="NCBI Taxonomy" id="1224947"/>
    <lineage>
        <taxon>Bacteria</taxon>
        <taxon>Pseudomonadati</taxon>
        <taxon>Bacteroidota</taxon>
        <taxon>Flavobacteriia</taxon>
        <taxon>Flavobacteriales</taxon>
        <taxon>Flavobacteriaceae</taxon>
        <taxon>Pustulibacterium</taxon>
    </lineage>
</organism>
<evidence type="ECO:0000259" key="1">
    <source>
        <dbReference type="Pfam" id="PF13460"/>
    </source>
</evidence>
<feature type="domain" description="NAD(P)-binding" evidence="1">
    <location>
        <begin position="9"/>
        <end position="125"/>
    </location>
</feature>
<name>A0A1I7ESQ9_9FLAO</name>
<accession>A0A1I7ESQ9</accession>
<dbReference type="InterPro" id="IPR036291">
    <property type="entry name" value="NAD(P)-bd_dom_sf"/>
</dbReference>
<dbReference type="Gene3D" id="3.40.50.720">
    <property type="entry name" value="NAD(P)-binding Rossmann-like Domain"/>
    <property type="match status" value="1"/>
</dbReference>
<dbReference type="SUPFAM" id="SSF51735">
    <property type="entry name" value="NAD(P)-binding Rossmann-fold domains"/>
    <property type="match status" value="1"/>
</dbReference>
<reference evidence="2 3" key="1">
    <citation type="submission" date="2016-10" db="EMBL/GenBank/DDBJ databases">
        <authorList>
            <person name="de Groot N.N."/>
        </authorList>
    </citation>
    <scope>NUCLEOTIDE SEQUENCE [LARGE SCALE GENOMIC DNA]</scope>
    <source>
        <strain evidence="2 3">CGMCC 1.12333</strain>
    </source>
</reference>
<dbReference type="AlphaFoldDB" id="A0A1I7ESQ9"/>
<protein>
    <submittedName>
        <fullName evidence="2">NAD(P)H-binding</fullName>
    </submittedName>
</protein>
<dbReference type="Proteomes" id="UP000199138">
    <property type="component" value="Unassembled WGS sequence"/>
</dbReference>
<dbReference type="RefSeq" id="WP_093021168.1">
    <property type="nucleotide sequence ID" value="NZ_FPBK01000001.1"/>
</dbReference>
<dbReference type="PANTHER" id="PTHR14097">
    <property type="entry name" value="OXIDOREDUCTASE HTATIP2"/>
    <property type="match status" value="1"/>
</dbReference>
<dbReference type="EMBL" id="FPBK01000001">
    <property type="protein sequence ID" value="SFU26952.1"/>
    <property type="molecule type" value="Genomic_DNA"/>
</dbReference>
<dbReference type="InterPro" id="IPR016040">
    <property type="entry name" value="NAD(P)-bd_dom"/>
</dbReference>
<gene>
    <name evidence="2" type="ORF">SAMN05216480_1016</name>
</gene>
<dbReference type="STRING" id="1224947.SAMN05216480_1016"/>
<keyword evidence="3" id="KW-1185">Reference proteome</keyword>
<dbReference type="PANTHER" id="PTHR14097:SF7">
    <property type="entry name" value="OXIDOREDUCTASE HTATIP2"/>
    <property type="match status" value="1"/>
</dbReference>